<sequence>MSLNALITGSEDLDEKISAEEFIKTLKKVDSTESKKPQSGESTASGSTDKMAACKCDDDKKKLIEKKASGSDLLLKMRSRFQHRATEPVFHTLANAEARYVRKTSLEQQQSGDGGSADNTVRLPQIETLSSERRTDSAPGNVSVSHNKYLKDS</sequence>
<evidence type="ECO:0000313" key="3">
    <source>
        <dbReference type="Proteomes" id="UP001176961"/>
    </source>
</evidence>
<evidence type="ECO:0000256" key="1">
    <source>
        <dbReference type="SAM" id="MobiDB-lite"/>
    </source>
</evidence>
<dbReference type="Proteomes" id="UP001176961">
    <property type="component" value="Unassembled WGS sequence"/>
</dbReference>
<feature type="region of interest" description="Disordered" evidence="1">
    <location>
        <begin position="26"/>
        <end position="52"/>
    </location>
</feature>
<feature type="compositionally biased region" description="Basic and acidic residues" evidence="1">
    <location>
        <begin position="26"/>
        <end position="38"/>
    </location>
</feature>
<accession>A0AA36DP97</accession>
<organism evidence="2 3">
    <name type="scientific">Cylicocyclus nassatus</name>
    <name type="common">Nematode worm</name>
    <dbReference type="NCBI Taxonomy" id="53992"/>
    <lineage>
        <taxon>Eukaryota</taxon>
        <taxon>Metazoa</taxon>
        <taxon>Ecdysozoa</taxon>
        <taxon>Nematoda</taxon>
        <taxon>Chromadorea</taxon>
        <taxon>Rhabditida</taxon>
        <taxon>Rhabditina</taxon>
        <taxon>Rhabditomorpha</taxon>
        <taxon>Strongyloidea</taxon>
        <taxon>Strongylidae</taxon>
        <taxon>Cylicocyclus</taxon>
    </lineage>
</organism>
<protein>
    <submittedName>
        <fullName evidence="2">Uncharacterized protein</fullName>
    </submittedName>
</protein>
<dbReference type="EMBL" id="CATQJL010000001">
    <property type="protein sequence ID" value="CAJ0591282.1"/>
    <property type="molecule type" value="Genomic_DNA"/>
</dbReference>
<gene>
    <name evidence="2" type="ORF">CYNAS_LOCUS3265</name>
</gene>
<feature type="compositionally biased region" description="Polar residues" evidence="1">
    <location>
        <begin position="39"/>
        <end position="48"/>
    </location>
</feature>
<dbReference type="AlphaFoldDB" id="A0AA36DP97"/>
<reference evidence="2" key="1">
    <citation type="submission" date="2023-07" db="EMBL/GenBank/DDBJ databases">
        <authorList>
            <consortium name="CYATHOMIX"/>
        </authorList>
    </citation>
    <scope>NUCLEOTIDE SEQUENCE</scope>
    <source>
        <strain evidence="2">N/A</strain>
    </source>
</reference>
<keyword evidence="3" id="KW-1185">Reference proteome</keyword>
<name>A0AA36DP97_CYLNA</name>
<evidence type="ECO:0000313" key="2">
    <source>
        <dbReference type="EMBL" id="CAJ0591282.1"/>
    </source>
</evidence>
<feature type="region of interest" description="Disordered" evidence="1">
    <location>
        <begin position="104"/>
        <end position="153"/>
    </location>
</feature>
<comment type="caution">
    <text evidence="2">The sequence shown here is derived from an EMBL/GenBank/DDBJ whole genome shotgun (WGS) entry which is preliminary data.</text>
</comment>
<proteinExistence type="predicted"/>